<organism evidence="2 3">
    <name type="scientific">Phytophthora fragariaefolia</name>
    <dbReference type="NCBI Taxonomy" id="1490495"/>
    <lineage>
        <taxon>Eukaryota</taxon>
        <taxon>Sar</taxon>
        <taxon>Stramenopiles</taxon>
        <taxon>Oomycota</taxon>
        <taxon>Peronosporomycetes</taxon>
        <taxon>Peronosporales</taxon>
        <taxon>Peronosporaceae</taxon>
        <taxon>Phytophthora</taxon>
    </lineage>
</organism>
<name>A0A9W6U7B2_9STRA</name>
<protein>
    <submittedName>
        <fullName evidence="2">Unnamed protein product</fullName>
    </submittedName>
</protein>
<dbReference type="EMBL" id="BSXT01000410">
    <property type="protein sequence ID" value="GMF26731.1"/>
    <property type="molecule type" value="Genomic_DNA"/>
</dbReference>
<evidence type="ECO:0000256" key="1">
    <source>
        <dbReference type="SAM" id="MobiDB-lite"/>
    </source>
</evidence>
<sequence length="77" mass="8497">MEGESVSLLRGGLHDALGLDNDDDDDDLLVQQILFSTPSNEDVARRRGGSRPGKRANKDRDFRSDISALWSSILPQT</sequence>
<dbReference type="AlphaFoldDB" id="A0A9W6U7B2"/>
<feature type="compositionally biased region" description="Basic residues" evidence="1">
    <location>
        <begin position="46"/>
        <end position="55"/>
    </location>
</feature>
<gene>
    <name evidence="2" type="ORF">Pfra01_000513100</name>
</gene>
<proteinExistence type="predicted"/>
<keyword evidence="3" id="KW-1185">Reference proteome</keyword>
<evidence type="ECO:0000313" key="2">
    <source>
        <dbReference type="EMBL" id="GMF26731.1"/>
    </source>
</evidence>
<accession>A0A9W6U7B2</accession>
<feature type="region of interest" description="Disordered" evidence="1">
    <location>
        <begin position="39"/>
        <end position="60"/>
    </location>
</feature>
<evidence type="ECO:0000313" key="3">
    <source>
        <dbReference type="Proteomes" id="UP001165121"/>
    </source>
</evidence>
<dbReference type="Proteomes" id="UP001165121">
    <property type="component" value="Unassembled WGS sequence"/>
</dbReference>
<comment type="caution">
    <text evidence="2">The sequence shown here is derived from an EMBL/GenBank/DDBJ whole genome shotgun (WGS) entry which is preliminary data.</text>
</comment>
<reference evidence="2" key="1">
    <citation type="submission" date="2023-04" db="EMBL/GenBank/DDBJ databases">
        <title>Phytophthora fragariaefolia NBRC 109709.</title>
        <authorList>
            <person name="Ichikawa N."/>
            <person name="Sato H."/>
            <person name="Tonouchi N."/>
        </authorList>
    </citation>
    <scope>NUCLEOTIDE SEQUENCE</scope>
    <source>
        <strain evidence="2">NBRC 109709</strain>
    </source>
</reference>